<keyword evidence="2" id="KW-1185">Reference proteome</keyword>
<accession>A0ABN6FVG1</accession>
<protein>
    <submittedName>
        <fullName evidence="1">Uncharacterized protein</fullName>
    </submittedName>
</protein>
<proteinExistence type="predicted"/>
<gene>
    <name evidence="1" type="ORF">LYSCAS_27250</name>
</gene>
<evidence type="ECO:0000313" key="1">
    <source>
        <dbReference type="EMBL" id="BCT93701.1"/>
    </source>
</evidence>
<reference evidence="1 2" key="1">
    <citation type="submission" date="2021-03" db="EMBL/GenBank/DDBJ databases">
        <title>Complete Genome Sequences of Two Lysobacter Strains Isolated from Sea Water (Lysobacter caseinilyticus) and Soil (Lysobacter helvus) in South Korea.</title>
        <authorList>
            <person name="Watanabe Y."/>
            <person name="Arakawa K."/>
        </authorList>
    </citation>
    <scope>NUCLEOTIDE SEQUENCE [LARGE SCALE GENOMIC DNA]</scope>
    <source>
        <strain evidence="1 2">KVB24</strain>
    </source>
</reference>
<dbReference type="RefSeq" id="WP_213434625.1">
    <property type="nucleotide sequence ID" value="NZ_AP024545.1"/>
</dbReference>
<dbReference type="EMBL" id="AP024545">
    <property type="protein sequence ID" value="BCT93701.1"/>
    <property type="molecule type" value="Genomic_DNA"/>
</dbReference>
<dbReference type="Proteomes" id="UP000681317">
    <property type="component" value="Chromosome"/>
</dbReference>
<evidence type="ECO:0000313" key="2">
    <source>
        <dbReference type="Proteomes" id="UP000681317"/>
    </source>
</evidence>
<name>A0ABN6FVG1_9GAMM</name>
<organism evidence="1 2">
    <name type="scientific">Noviluteimonas caseinilytica</name>
    <dbReference type="NCBI Taxonomy" id="2675101"/>
    <lineage>
        <taxon>Bacteria</taxon>
        <taxon>Pseudomonadati</taxon>
        <taxon>Pseudomonadota</taxon>
        <taxon>Gammaproteobacteria</taxon>
        <taxon>Lysobacterales</taxon>
        <taxon>Lysobacteraceae</taxon>
        <taxon>Noviluteimonas</taxon>
    </lineage>
</organism>
<sequence length="91" mass="9595">MREVDGFQVSATAVAIGDGVYRPGIEIFSPKGVKTAIFEVGYAGDLPMGEADALDAARAVLDDVIRVSDAGHAVFLADGTIRVRLIFKAKD</sequence>